<comment type="caution">
    <text evidence="1">The sequence shown here is derived from an EMBL/GenBank/DDBJ whole genome shotgun (WGS) entry which is preliminary data.</text>
</comment>
<dbReference type="EMBL" id="LAZR01044023">
    <property type="protein sequence ID" value="KKL05650.1"/>
    <property type="molecule type" value="Genomic_DNA"/>
</dbReference>
<reference evidence="1" key="1">
    <citation type="journal article" date="2015" name="Nature">
        <title>Complex archaea that bridge the gap between prokaryotes and eukaryotes.</title>
        <authorList>
            <person name="Spang A."/>
            <person name="Saw J.H."/>
            <person name="Jorgensen S.L."/>
            <person name="Zaremba-Niedzwiedzka K."/>
            <person name="Martijn J."/>
            <person name="Lind A.E."/>
            <person name="van Eijk R."/>
            <person name="Schleper C."/>
            <person name="Guy L."/>
            <person name="Ettema T.J."/>
        </authorList>
    </citation>
    <scope>NUCLEOTIDE SEQUENCE</scope>
</reference>
<protein>
    <submittedName>
        <fullName evidence="1">Uncharacterized protein</fullName>
    </submittedName>
</protein>
<name>A0A0F9A863_9ZZZZ</name>
<evidence type="ECO:0000313" key="1">
    <source>
        <dbReference type="EMBL" id="KKL05650.1"/>
    </source>
</evidence>
<sequence length="197" mass="22545">MLSDIYPRLYPADIGATRGKGPLLWFSRNLLEPKTDRIHFFVIKQYIPWDDDYEILESINKGIAIGRLSFYKPEDVEIYRVNLGQGTLVPQLAPELRRRVAAELSKVGRARYDFLLYIQLALGGLSLLFRGKLPPWTPEQVPYGRNKAYICTEAARYGWRAVGHPIFKEGVAPTPSAFKRALIDGRMRKIFPRPPAK</sequence>
<accession>A0A0F9A863</accession>
<dbReference type="AlphaFoldDB" id="A0A0F9A863"/>
<proteinExistence type="predicted"/>
<gene>
    <name evidence="1" type="ORF">LCGC14_2603910</name>
</gene>
<organism evidence="1">
    <name type="scientific">marine sediment metagenome</name>
    <dbReference type="NCBI Taxonomy" id="412755"/>
    <lineage>
        <taxon>unclassified sequences</taxon>
        <taxon>metagenomes</taxon>
        <taxon>ecological metagenomes</taxon>
    </lineage>
</organism>